<evidence type="ECO:0000256" key="5">
    <source>
        <dbReference type="ARBA" id="ARBA00022801"/>
    </source>
</evidence>
<dbReference type="PROSITE" id="PS50855">
    <property type="entry name" value="COX1"/>
    <property type="match status" value="1"/>
</dbReference>
<dbReference type="SUPFAM" id="SSF81442">
    <property type="entry name" value="Cytochrome c oxidase subunit I-like"/>
    <property type="match status" value="1"/>
</dbReference>
<dbReference type="GO" id="GO:0006123">
    <property type="term" value="P:mitochondrial electron transport, cytochrome c to oxygen"/>
    <property type="evidence" value="ECO:0007669"/>
    <property type="project" value="TreeGrafter"/>
</dbReference>
<sequence>MLLNFSNFKSFMSRWLFSVSHKDIGILYLSFALFAGLVGTSLSMFIRLELGLAGRGLLDGAGQLYNVIITGHGIIMLLFMVMPALFGGFGNWLVPIMIGAPDVAFPRLNNISFWLNPPAFFLLILSTLVEQGAGLGWTAYPPLSIQHSGAAVDLAILSLHLNGMSSILGSINLLVTVAGMRSAGMKANQIPLFVWSIVFTAILVILSVPVLAAALVMLLTDRNLNTAYFCESGDLVLYQHLFWFFGQLAKPFIILNGFFNAICWNDVIFLTNILPAGNYCNEILWSILLVGAIRPSETKRVTIVQTSNIYHFSNSIRYYGKPSPHTAPSLDLKTLDPSFFDWLAGLIDGDGGFLVSSQGYASCEITLHGSEYHALEIIRSYMGGTVKPRSGVNAYRYRLHRTDLMRVLALAMAGRLRDPHKITQLSNVLNALGLKNINLVPEKPIIETSWITGLFDADGSANCNQTTFQLSISISQKNRYVLDLIVAALNVGYVYPDNSWEGFKYYATSEADLNVLFQYFSIFF</sequence>
<feature type="transmembrane region" description="Helical" evidence="7">
    <location>
        <begin position="120"/>
        <end position="140"/>
    </location>
</feature>
<dbReference type="GO" id="GO:0015990">
    <property type="term" value="P:electron transport coupled proton transport"/>
    <property type="evidence" value="ECO:0007669"/>
    <property type="project" value="TreeGrafter"/>
</dbReference>
<feature type="transmembrane region" description="Helical" evidence="7">
    <location>
        <begin position="192"/>
        <end position="219"/>
    </location>
</feature>
<dbReference type="PANTHER" id="PTHR10422:SF18">
    <property type="entry name" value="CYTOCHROME C OXIDASE SUBUNIT 1"/>
    <property type="match status" value="1"/>
</dbReference>
<dbReference type="GO" id="GO:0006314">
    <property type="term" value="P:intron homing"/>
    <property type="evidence" value="ECO:0007669"/>
    <property type="project" value="UniProtKB-KW"/>
</dbReference>
<keyword evidence="3" id="KW-0540">Nuclease</keyword>
<evidence type="ECO:0000259" key="8">
    <source>
        <dbReference type="PROSITE" id="PS50819"/>
    </source>
</evidence>
<evidence type="ECO:0000259" key="9">
    <source>
        <dbReference type="PROSITE" id="PS50855"/>
    </source>
</evidence>
<evidence type="ECO:0000256" key="2">
    <source>
        <dbReference type="ARBA" id="ARBA00010468"/>
    </source>
</evidence>
<protein>
    <submittedName>
        <fullName evidence="10">Uncharacterized protein</fullName>
    </submittedName>
</protein>
<gene>
    <name evidence="10" type="ORF">DTER00134_LOCUS2837</name>
</gene>
<evidence type="ECO:0000256" key="3">
    <source>
        <dbReference type="ARBA" id="ARBA00022722"/>
    </source>
</evidence>
<dbReference type="GO" id="GO:0016787">
    <property type="term" value="F:hydrolase activity"/>
    <property type="evidence" value="ECO:0007669"/>
    <property type="project" value="UniProtKB-KW"/>
</dbReference>
<comment type="similarity">
    <text evidence="1">In the C-terminal section; belongs to the LAGLIDADG endonuclease family.</text>
</comment>
<dbReference type="Pfam" id="PF00115">
    <property type="entry name" value="COX1"/>
    <property type="match status" value="1"/>
</dbReference>
<dbReference type="PRINTS" id="PR01165">
    <property type="entry name" value="CYCOXIDASEI"/>
</dbReference>
<dbReference type="GO" id="GO:0004519">
    <property type="term" value="F:endonuclease activity"/>
    <property type="evidence" value="ECO:0007669"/>
    <property type="project" value="UniProtKB-KW"/>
</dbReference>
<feature type="transmembrane region" description="Helical" evidence="7">
    <location>
        <begin position="67"/>
        <end position="86"/>
    </location>
</feature>
<keyword evidence="7" id="KW-0472">Membrane</keyword>
<keyword evidence="7" id="KW-0812">Transmembrane</keyword>
<feature type="transmembrane region" description="Helical" evidence="7">
    <location>
        <begin position="160"/>
        <end position="180"/>
    </location>
</feature>
<dbReference type="AlphaFoldDB" id="A0A7S3QN19"/>
<dbReference type="PROSITE" id="PS50819">
    <property type="entry name" value="INTEIN_ENDONUCLEASE"/>
    <property type="match status" value="1"/>
</dbReference>
<feature type="transmembrane region" description="Helical" evidence="7">
    <location>
        <begin position="25"/>
        <end position="46"/>
    </location>
</feature>
<evidence type="ECO:0000256" key="4">
    <source>
        <dbReference type="ARBA" id="ARBA00022759"/>
    </source>
</evidence>
<dbReference type="GO" id="GO:0016020">
    <property type="term" value="C:membrane"/>
    <property type="evidence" value="ECO:0007669"/>
    <property type="project" value="InterPro"/>
</dbReference>
<keyword evidence="4" id="KW-0255">Endonuclease</keyword>
<dbReference type="GO" id="GO:0005739">
    <property type="term" value="C:mitochondrion"/>
    <property type="evidence" value="ECO:0007669"/>
    <property type="project" value="GOC"/>
</dbReference>
<dbReference type="Pfam" id="PF00961">
    <property type="entry name" value="LAGLIDADG_1"/>
    <property type="match status" value="1"/>
</dbReference>
<dbReference type="InterPro" id="IPR036927">
    <property type="entry name" value="Cyt_c_oxase-like_su1_sf"/>
</dbReference>
<evidence type="ECO:0000313" key="10">
    <source>
        <dbReference type="EMBL" id="CAE0487787.1"/>
    </source>
</evidence>
<dbReference type="SUPFAM" id="SSF55608">
    <property type="entry name" value="Homing endonucleases"/>
    <property type="match status" value="2"/>
</dbReference>
<proteinExistence type="inferred from homology"/>
<evidence type="ECO:0000256" key="6">
    <source>
        <dbReference type="ARBA" id="ARBA00022886"/>
    </source>
</evidence>
<dbReference type="EMBL" id="HBIP01005659">
    <property type="protein sequence ID" value="CAE0487787.1"/>
    <property type="molecule type" value="Transcribed_RNA"/>
</dbReference>
<feature type="domain" description="Cytochrome oxidase subunit I profile" evidence="9">
    <location>
        <begin position="15"/>
        <end position="258"/>
    </location>
</feature>
<evidence type="ECO:0000256" key="7">
    <source>
        <dbReference type="SAM" id="Phobius"/>
    </source>
</evidence>
<keyword evidence="5" id="KW-0378">Hydrolase</keyword>
<comment type="similarity">
    <text evidence="2">In the N-terminal section; belongs to the heme-copper respiratory oxidase family.</text>
</comment>
<dbReference type="InterPro" id="IPR004860">
    <property type="entry name" value="LAGLIDADG_dom"/>
</dbReference>
<name>A0A7S3QN19_DUNTE</name>
<feature type="domain" description="DOD-type homing endonuclease" evidence="8">
    <location>
        <begin position="343"/>
        <end position="493"/>
    </location>
</feature>
<accession>A0A7S3QN19</accession>
<dbReference type="InterPro" id="IPR004042">
    <property type="entry name" value="Intein_endonuc_central"/>
</dbReference>
<dbReference type="Gene3D" id="1.20.210.10">
    <property type="entry name" value="Cytochrome c oxidase-like, subunit I domain"/>
    <property type="match status" value="1"/>
</dbReference>
<dbReference type="GO" id="GO:0004129">
    <property type="term" value="F:cytochrome-c oxidase activity"/>
    <property type="evidence" value="ECO:0007669"/>
    <property type="project" value="InterPro"/>
</dbReference>
<reference evidence="10" key="1">
    <citation type="submission" date="2021-01" db="EMBL/GenBank/DDBJ databases">
        <authorList>
            <person name="Corre E."/>
            <person name="Pelletier E."/>
            <person name="Niang G."/>
            <person name="Scheremetjew M."/>
            <person name="Finn R."/>
            <person name="Kale V."/>
            <person name="Holt S."/>
            <person name="Cochrane G."/>
            <person name="Meng A."/>
            <person name="Brown T."/>
            <person name="Cohen L."/>
        </authorList>
    </citation>
    <scope>NUCLEOTIDE SEQUENCE</scope>
    <source>
        <strain evidence="10">CCMP1320</strain>
    </source>
</reference>
<dbReference type="Gene3D" id="3.10.28.10">
    <property type="entry name" value="Homing endonucleases"/>
    <property type="match status" value="2"/>
</dbReference>
<keyword evidence="6" id="KW-0404">Intron homing</keyword>
<dbReference type="InterPro" id="IPR027434">
    <property type="entry name" value="Homing_endonucl"/>
</dbReference>
<dbReference type="InterPro" id="IPR023616">
    <property type="entry name" value="Cyt_c_oxase-like_su1_dom"/>
</dbReference>
<organism evidence="10">
    <name type="scientific">Dunaliella tertiolecta</name>
    <name type="common">Green alga</name>
    <dbReference type="NCBI Taxonomy" id="3047"/>
    <lineage>
        <taxon>Eukaryota</taxon>
        <taxon>Viridiplantae</taxon>
        <taxon>Chlorophyta</taxon>
        <taxon>core chlorophytes</taxon>
        <taxon>Chlorophyceae</taxon>
        <taxon>CS clade</taxon>
        <taxon>Chlamydomonadales</taxon>
        <taxon>Dunaliellaceae</taxon>
        <taxon>Dunaliella</taxon>
    </lineage>
</organism>
<dbReference type="UniPathway" id="UPA00705"/>
<dbReference type="PANTHER" id="PTHR10422">
    <property type="entry name" value="CYTOCHROME C OXIDASE SUBUNIT 1"/>
    <property type="match status" value="1"/>
</dbReference>
<dbReference type="GO" id="GO:0020037">
    <property type="term" value="F:heme binding"/>
    <property type="evidence" value="ECO:0007669"/>
    <property type="project" value="InterPro"/>
</dbReference>
<keyword evidence="7" id="KW-1133">Transmembrane helix</keyword>
<evidence type="ECO:0000256" key="1">
    <source>
        <dbReference type="ARBA" id="ARBA00009332"/>
    </source>
</evidence>
<dbReference type="InterPro" id="IPR000883">
    <property type="entry name" value="Cyt_C_Oxase_1"/>
</dbReference>